<evidence type="ECO:0000256" key="2">
    <source>
        <dbReference type="ARBA" id="ARBA00022448"/>
    </source>
</evidence>
<dbReference type="Gene3D" id="3.40.50.300">
    <property type="entry name" value="P-loop containing nucleotide triphosphate hydrolases"/>
    <property type="match status" value="1"/>
</dbReference>
<dbReference type="PANTHER" id="PTHR42711">
    <property type="entry name" value="ABC TRANSPORTER ATP-BINDING PROTEIN"/>
    <property type="match status" value="1"/>
</dbReference>
<dbReference type="SMART" id="SM00382">
    <property type="entry name" value="AAA"/>
    <property type="match status" value="1"/>
</dbReference>
<dbReference type="CDD" id="cd03230">
    <property type="entry name" value="ABC_DR_subfamily_A"/>
    <property type="match status" value="1"/>
</dbReference>
<dbReference type="Pfam" id="PF00005">
    <property type="entry name" value="ABC_tran"/>
    <property type="match status" value="1"/>
</dbReference>
<gene>
    <name evidence="6" type="ORF">DFR88_00245</name>
</gene>
<dbReference type="EMBL" id="CP031156">
    <property type="protein sequence ID" value="QCO31126.1"/>
    <property type="molecule type" value="Genomic_DNA"/>
</dbReference>
<evidence type="ECO:0000256" key="3">
    <source>
        <dbReference type="ARBA" id="ARBA00022741"/>
    </source>
</evidence>
<dbReference type="InterPro" id="IPR050763">
    <property type="entry name" value="ABC_transporter_ATP-binding"/>
</dbReference>
<dbReference type="InterPro" id="IPR003593">
    <property type="entry name" value="AAA+_ATPase"/>
</dbReference>
<dbReference type="PROSITE" id="PS00211">
    <property type="entry name" value="ABC_TRANSPORTER_1"/>
    <property type="match status" value="1"/>
</dbReference>
<evidence type="ECO:0000313" key="6">
    <source>
        <dbReference type="EMBL" id="QCO31126.1"/>
    </source>
</evidence>
<dbReference type="AlphaFoldDB" id="A0A4D8S1C3"/>
<dbReference type="GO" id="GO:0016887">
    <property type="term" value="F:ATP hydrolysis activity"/>
    <property type="evidence" value="ECO:0007669"/>
    <property type="project" value="InterPro"/>
</dbReference>
<keyword evidence="7" id="KW-1185">Reference proteome</keyword>
<accession>A0A4D8S1C3</accession>
<dbReference type="InterPro" id="IPR017871">
    <property type="entry name" value="ABC_transporter-like_CS"/>
</dbReference>
<sequence>MDARDVWKSYGKNVANQGVSFNIDEGEFVAFLGPNGGGKTTLMRQIYGELYPDRGEIRIMGERPQKALRFMGVVPQEGRPLDSLTAEEHVTLLGMLKRFSRQEARAKARELLELMGIDPKARVDNLSGGNKRKVLIISAIISDPKILVLDEPTVGLDPEARREVWNYLVEMKKEGKTIILTTHYLEEAETLSDRVYFLNKKILLEGKVSEIKQKFSEYYVVTNVDSGEKYYVKREELMEFLGKANFRFEVKLSSLEEIFMRLFQ</sequence>
<keyword evidence="4 6" id="KW-0067">ATP-binding</keyword>
<evidence type="ECO:0000256" key="4">
    <source>
        <dbReference type="ARBA" id="ARBA00022840"/>
    </source>
</evidence>
<feature type="domain" description="ABC transporter" evidence="5">
    <location>
        <begin position="1"/>
        <end position="224"/>
    </location>
</feature>
<dbReference type="SUPFAM" id="SSF52540">
    <property type="entry name" value="P-loop containing nucleoside triphosphate hydrolases"/>
    <property type="match status" value="1"/>
</dbReference>
<dbReference type="KEGG" id="mpru:DFR88_00245"/>
<keyword evidence="3" id="KW-0547">Nucleotide-binding</keyword>
<dbReference type="PROSITE" id="PS50893">
    <property type="entry name" value="ABC_TRANSPORTER_2"/>
    <property type="match status" value="1"/>
</dbReference>
<reference evidence="6 7" key="1">
    <citation type="submission" date="2018-07" db="EMBL/GenBank/DDBJ databases">
        <title>Complete Genome Sequences of Extremely Thermoacidophilic, Metal-Mobilizing Type-Strain Members of the Archaeal Family Sulfolobaceae: Acidianus brierleyi DSM-1651T, Acidianus sulfidivorans DSM-18786T, Metallosphaera hakonensis DSM-7519T, and Metallosphaera prunae DSM-10039T.</title>
        <authorList>
            <person name="Counts J.A."/>
            <person name="Kelly R.M."/>
        </authorList>
    </citation>
    <scope>NUCLEOTIDE SEQUENCE [LARGE SCALE GENOMIC DNA]</scope>
    <source>
        <strain evidence="6 7">Ron 12/II</strain>
    </source>
</reference>
<organism evidence="6 7">
    <name type="scientific">Metallosphaera prunae</name>
    <dbReference type="NCBI Taxonomy" id="47304"/>
    <lineage>
        <taxon>Archaea</taxon>
        <taxon>Thermoproteota</taxon>
        <taxon>Thermoprotei</taxon>
        <taxon>Sulfolobales</taxon>
        <taxon>Sulfolobaceae</taxon>
        <taxon>Metallosphaera</taxon>
    </lineage>
</organism>
<name>A0A4D8S1C3_METPR</name>
<dbReference type="PANTHER" id="PTHR42711:SF5">
    <property type="entry name" value="ABC TRANSPORTER ATP-BINDING PROTEIN NATA"/>
    <property type="match status" value="1"/>
</dbReference>
<evidence type="ECO:0000313" key="7">
    <source>
        <dbReference type="Proteomes" id="UP000298568"/>
    </source>
</evidence>
<comment type="similarity">
    <text evidence="1">Belongs to the ABC transporter superfamily.</text>
</comment>
<evidence type="ECO:0000259" key="5">
    <source>
        <dbReference type="PROSITE" id="PS50893"/>
    </source>
</evidence>
<dbReference type="GO" id="GO:0005524">
    <property type="term" value="F:ATP binding"/>
    <property type="evidence" value="ECO:0007669"/>
    <property type="project" value="UniProtKB-KW"/>
</dbReference>
<proteinExistence type="inferred from homology"/>
<dbReference type="InterPro" id="IPR003439">
    <property type="entry name" value="ABC_transporter-like_ATP-bd"/>
</dbReference>
<dbReference type="Proteomes" id="UP000298568">
    <property type="component" value="Chromosome"/>
</dbReference>
<keyword evidence="2" id="KW-0813">Transport</keyword>
<evidence type="ECO:0000256" key="1">
    <source>
        <dbReference type="ARBA" id="ARBA00005417"/>
    </source>
</evidence>
<dbReference type="InterPro" id="IPR027417">
    <property type="entry name" value="P-loop_NTPase"/>
</dbReference>
<protein>
    <submittedName>
        <fullName evidence="6">ABC transporter ATP-binding protein</fullName>
    </submittedName>
</protein>